<keyword evidence="3" id="KW-0663">Pyridoxal phosphate</keyword>
<dbReference type="GO" id="GO:0016829">
    <property type="term" value="F:lyase activity"/>
    <property type="evidence" value="ECO:0007669"/>
    <property type="project" value="InterPro"/>
</dbReference>
<evidence type="ECO:0000313" key="5">
    <source>
        <dbReference type="EMBL" id="BDE07050.1"/>
    </source>
</evidence>
<dbReference type="PANTHER" id="PTHR48097:SF5">
    <property type="entry name" value="LOW SPECIFICITY L-THREONINE ALDOLASE"/>
    <property type="match status" value="1"/>
</dbReference>
<dbReference type="InterPro" id="IPR015421">
    <property type="entry name" value="PyrdxlP-dep_Trfase_major"/>
</dbReference>
<dbReference type="InterPro" id="IPR015422">
    <property type="entry name" value="PyrdxlP-dep_Trfase_small"/>
</dbReference>
<comment type="similarity">
    <text evidence="2">Belongs to the threonine aldolase family.</text>
</comment>
<sequence>MQTADARRAFASDNNAGVHPAVLAAIADANAGHVAGYGDDPYTERATAAIRRLVGDDAQVFFAFNGTGANVIALAAALRPHQAVICPQFAHLNVDEGGAFERFAGAKLIDVPVHHGKLTPDDVERQMHGIGDPHHVQPAAISISQSTEVGTVYAISELGALGDVARKHGLLFHVDGARIANAAAALGGDLRAMLVETGVDVFTFGGTKNGLLFGEAVVFTRPHPAAALLPFVRKQGMQLASKMRFVAAQFEALLADGLWLENAAHANRMARRLAAHLARIRGVRLAYSVDANGVFVQVPRAAIAPLQVSRRFYVWDDEASVVRWMCSFDTTEDDVDDFAAAIDREVRPLSR</sequence>
<evidence type="ECO:0000256" key="3">
    <source>
        <dbReference type="ARBA" id="ARBA00022898"/>
    </source>
</evidence>
<dbReference type="InterPro" id="IPR015424">
    <property type="entry name" value="PyrdxlP-dep_Trfase"/>
</dbReference>
<dbReference type="GO" id="GO:0006520">
    <property type="term" value="P:amino acid metabolic process"/>
    <property type="evidence" value="ECO:0007669"/>
    <property type="project" value="InterPro"/>
</dbReference>
<gene>
    <name evidence="5" type="ORF">WPS_23260</name>
</gene>
<evidence type="ECO:0000259" key="4">
    <source>
        <dbReference type="Pfam" id="PF01212"/>
    </source>
</evidence>
<dbReference type="EMBL" id="AP025523">
    <property type="protein sequence ID" value="BDE07050.1"/>
    <property type="molecule type" value="Genomic_DNA"/>
</dbReference>
<evidence type="ECO:0000256" key="2">
    <source>
        <dbReference type="ARBA" id="ARBA00006966"/>
    </source>
</evidence>
<reference evidence="5 6" key="1">
    <citation type="journal article" date="2022" name="ISME Commun">
        <title>Vulcanimicrobium alpinus gen. nov. sp. nov., the first cultivated representative of the candidate phylum 'Eremiobacterota', is a metabolically versatile aerobic anoxygenic phototroph.</title>
        <authorList>
            <person name="Yabe S."/>
            <person name="Muto K."/>
            <person name="Abe K."/>
            <person name="Yokota A."/>
            <person name="Staudigel H."/>
            <person name="Tebo B.M."/>
        </authorList>
    </citation>
    <scope>NUCLEOTIDE SEQUENCE [LARGE SCALE GENOMIC DNA]</scope>
    <source>
        <strain evidence="5 6">WC8-2</strain>
    </source>
</reference>
<evidence type="ECO:0000256" key="1">
    <source>
        <dbReference type="ARBA" id="ARBA00001933"/>
    </source>
</evidence>
<dbReference type="AlphaFoldDB" id="A0AAN2C9Y5"/>
<dbReference type="Pfam" id="PF01212">
    <property type="entry name" value="Beta_elim_lyase"/>
    <property type="match status" value="1"/>
</dbReference>
<dbReference type="RefSeq" id="WP_317994667.1">
    <property type="nucleotide sequence ID" value="NZ_AP025523.1"/>
</dbReference>
<comment type="cofactor">
    <cofactor evidence="1">
        <name>pyridoxal 5'-phosphate</name>
        <dbReference type="ChEBI" id="CHEBI:597326"/>
    </cofactor>
</comment>
<proteinExistence type="inferred from homology"/>
<dbReference type="Proteomes" id="UP001317532">
    <property type="component" value="Chromosome"/>
</dbReference>
<dbReference type="InterPro" id="IPR001597">
    <property type="entry name" value="ArAA_b-elim_lyase/Thr_aldolase"/>
</dbReference>
<dbReference type="PANTHER" id="PTHR48097">
    <property type="entry name" value="L-THREONINE ALDOLASE-RELATED"/>
    <property type="match status" value="1"/>
</dbReference>
<dbReference type="Gene3D" id="3.90.1150.10">
    <property type="entry name" value="Aspartate Aminotransferase, domain 1"/>
    <property type="match status" value="1"/>
</dbReference>
<accession>A0AAN2C9Y5</accession>
<dbReference type="SUPFAM" id="SSF53383">
    <property type="entry name" value="PLP-dependent transferases"/>
    <property type="match status" value="1"/>
</dbReference>
<feature type="domain" description="Aromatic amino acid beta-eliminating lyase/threonine aldolase" evidence="4">
    <location>
        <begin position="10"/>
        <end position="298"/>
    </location>
</feature>
<keyword evidence="6" id="KW-1185">Reference proteome</keyword>
<evidence type="ECO:0000313" key="6">
    <source>
        <dbReference type="Proteomes" id="UP001317532"/>
    </source>
</evidence>
<protein>
    <submittedName>
        <fullName evidence="5">Threonine aldolase</fullName>
    </submittedName>
</protein>
<dbReference type="KEGG" id="vab:WPS_23260"/>
<organism evidence="5 6">
    <name type="scientific">Vulcanimicrobium alpinum</name>
    <dbReference type="NCBI Taxonomy" id="3016050"/>
    <lineage>
        <taxon>Bacteria</taxon>
        <taxon>Bacillati</taxon>
        <taxon>Vulcanimicrobiota</taxon>
        <taxon>Vulcanimicrobiia</taxon>
        <taxon>Vulcanimicrobiales</taxon>
        <taxon>Vulcanimicrobiaceae</taxon>
        <taxon>Vulcanimicrobium</taxon>
    </lineage>
</organism>
<name>A0AAN2C9Y5_UNVUL</name>
<dbReference type="Gene3D" id="3.40.640.10">
    <property type="entry name" value="Type I PLP-dependent aspartate aminotransferase-like (Major domain)"/>
    <property type="match status" value="1"/>
</dbReference>